<evidence type="ECO:0000259" key="1">
    <source>
        <dbReference type="Pfam" id="PF13358"/>
    </source>
</evidence>
<dbReference type="OrthoDB" id="6734183at2759"/>
<keyword evidence="3" id="KW-1185">Reference proteome</keyword>
<evidence type="ECO:0000313" key="2">
    <source>
        <dbReference type="EMBL" id="RZC34284.1"/>
    </source>
</evidence>
<reference evidence="2 3" key="1">
    <citation type="submission" date="2017-03" db="EMBL/GenBank/DDBJ databases">
        <title>Genome of the blue death feigning beetle - Asbolus verrucosus.</title>
        <authorList>
            <person name="Rider S.D."/>
        </authorList>
    </citation>
    <scope>NUCLEOTIDE SEQUENCE [LARGE SCALE GENOMIC DNA]</scope>
    <source>
        <strain evidence="2">Butters</strain>
        <tissue evidence="2">Head and leg muscle</tissue>
    </source>
</reference>
<protein>
    <recommendedName>
        <fullName evidence="1">Tc1-like transposase DDE domain-containing protein</fullName>
    </recommendedName>
</protein>
<dbReference type="AlphaFoldDB" id="A0A482VNJ0"/>
<gene>
    <name evidence="2" type="ORF">BDFB_015324</name>
</gene>
<dbReference type="InterPro" id="IPR038717">
    <property type="entry name" value="Tc1-like_DDE_dom"/>
</dbReference>
<dbReference type="Gene3D" id="3.30.420.10">
    <property type="entry name" value="Ribonuclease H-like superfamily/Ribonuclease H"/>
    <property type="match status" value="1"/>
</dbReference>
<dbReference type="EMBL" id="QDEB01081373">
    <property type="protein sequence ID" value="RZC34284.1"/>
    <property type="molecule type" value="Genomic_DNA"/>
</dbReference>
<accession>A0A482VNJ0</accession>
<name>A0A482VNJ0_ASBVE</name>
<dbReference type="InterPro" id="IPR036397">
    <property type="entry name" value="RNaseH_sf"/>
</dbReference>
<dbReference type="Pfam" id="PF13358">
    <property type="entry name" value="DDE_3"/>
    <property type="match status" value="1"/>
</dbReference>
<comment type="caution">
    <text evidence="2">The sequence shown here is derived from an EMBL/GenBank/DDBJ whole genome shotgun (WGS) entry which is preliminary data.</text>
</comment>
<organism evidence="2 3">
    <name type="scientific">Asbolus verrucosus</name>
    <name type="common">Desert ironclad beetle</name>
    <dbReference type="NCBI Taxonomy" id="1661398"/>
    <lineage>
        <taxon>Eukaryota</taxon>
        <taxon>Metazoa</taxon>
        <taxon>Ecdysozoa</taxon>
        <taxon>Arthropoda</taxon>
        <taxon>Hexapoda</taxon>
        <taxon>Insecta</taxon>
        <taxon>Pterygota</taxon>
        <taxon>Neoptera</taxon>
        <taxon>Endopterygota</taxon>
        <taxon>Coleoptera</taxon>
        <taxon>Polyphaga</taxon>
        <taxon>Cucujiformia</taxon>
        <taxon>Tenebrionidae</taxon>
        <taxon>Pimeliinae</taxon>
        <taxon>Asbolus</taxon>
    </lineage>
</organism>
<dbReference type="STRING" id="1661398.A0A482VNJ0"/>
<proteinExistence type="predicted"/>
<sequence length="64" mass="7548">MLAFSNNEMDLLLLPPLSPDLNPIERVWGMLQNRLNSHDPHPRTARELRDILPDLWHEIPQEQI</sequence>
<dbReference type="Proteomes" id="UP000292052">
    <property type="component" value="Unassembled WGS sequence"/>
</dbReference>
<dbReference type="GO" id="GO:0003676">
    <property type="term" value="F:nucleic acid binding"/>
    <property type="evidence" value="ECO:0007669"/>
    <property type="project" value="InterPro"/>
</dbReference>
<feature type="non-terminal residue" evidence="2">
    <location>
        <position position="64"/>
    </location>
</feature>
<evidence type="ECO:0000313" key="3">
    <source>
        <dbReference type="Proteomes" id="UP000292052"/>
    </source>
</evidence>
<feature type="domain" description="Tc1-like transposase DDE" evidence="1">
    <location>
        <begin position="7"/>
        <end position="42"/>
    </location>
</feature>